<evidence type="ECO:0000313" key="6">
    <source>
        <dbReference type="Proteomes" id="UP000010478"/>
    </source>
</evidence>
<sequence length="183" mass="20224" precursor="true">MNYSTKLSRRKLLLRLGGSLLAATTISLPSEAAKKGKRTRSEPYYPRNRHRNYDDSTPSPTPSPTPAAPEPYRATSPVVMLGVGGGLLGGFGFLGAWLIKMNQKSTSPTPSPVERRVVKPAKQAAPEIADWYVFRSGKPEGPYTALQLWEVQKITDRTKVRRGEADWQKAGEVPELAKYLSKK</sequence>
<evidence type="ECO:0000256" key="1">
    <source>
        <dbReference type="SAM" id="MobiDB-lite"/>
    </source>
</evidence>
<keyword evidence="2" id="KW-1133">Transmembrane helix</keyword>
<evidence type="ECO:0000256" key="2">
    <source>
        <dbReference type="SAM" id="Phobius"/>
    </source>
</evidence>
<feature type="transmembrane region" description="Helical" evidence="2">
    <location>
        <begin position="78"/>
        <end position="99"/>
    </location>
</feature>
<dbReference type="PROSITE" id="PS51318">
    <property type="entry name" value="TAT"/>
    <property type="match status" value="1"/>
</dbReference>
<keyword evidence="2" id="KW-0812">Transmembrane</keyword>
<feature type="compositionally biased region" description="Pro residues" evidence="1">
    <location>
        <begin position="59"/>
        <end position="69"/>
    </location>
</feature>
<evidence type="ECO:0000313" key="5">
    <source>
        <dbReference type="EMBL" id="AFZ09525.1"/>
    </source>
</evidence>
<feature type="signal peptide" evidence="3">
    <location>
        <begin position="1"/>
        <end position="22"/>
    </location>
</feature>
<evidence type="ECO:0000259" key="4">
    <source>
        <dbReference type="Pfam" id="PF14237"/>
    </source>
</evidence>
<dbReference type="HOGENOM" id="CLU_1473805_0_0_3"/>
<dbReference type="Proteomes" id="UP000010478">
    <property type="component" value="Chromosome"/>
</dbReference>
<feature type="chain" id="PRO_5003937156" description="GYF domain-containing protein" evidence="3">
    <location>
        <begin position="23"/>
        <end position="183"/>
    </location>
</feature>
<dbReference type="InterPro" id="IPR006311">
    <property type="entry name" value="TAT_signal"/>
</dbReference>
<feature type="region of interest" description="Disordered" evidence="1">
    <location>
        <begin position="28"/>
        <end position="71"/>
    </location>
</feature>
<dbReference type="KEGG" id="oni:Osc7112_5282"/>
<accession>K9VQQ3</accession>
<keyword evidence="2" id="KW-0472">Membrane</keyword>
<dbReference type="OrthoDB" id="470202at2"/>
<keyword evidence="3" id="KW-0732">Signal</keyword>
<evidence type="ECO:0000256" key="3">
    <source>
        <dbReference type="SAM" id="SignalP"/>
    </source>
</evidence>
<gene>
    <name evidence="5" type="ORF">Osc7112_5282</name>
</gene>
<proteinExistence type="predicted"/>
<keyword evidence="6" id="KW-1185">Reference proteome</keyword>
<organism evidence="5 6">
    <name type="scientific">Phormidium nigroviride PCC 7112</name>
    <dbReference type="NCBI Taxonomy" id="179408"/>
    <lineage>
        <taxon>Bacteria</taxon>
        <taxon>Bacillati</taxon>
        <taxon>Cyanobacteriota</taxon>
        <taxon>Cyanophyceae</taxon>
        <taxon>Oscillatoriophycideae</taxon>
        <taxon>Oscillatoriales</taxon>
        <taxon>Oscillatoriaceae</taxon>
        <taxon>Phormidium</taxon>
    </lineage>
</organism>
<feature type="domain" description="GYF" evidence="4">
    <location>
        <begin position="131"/>
        <end position="176"/>
    </location>
</feature>
<protein>
    <recommendedName>
        <fullName evidence="4">GYF domain-containing protein</fullName>
    </recommendedName>
</protein>
<dbReference type="EMBL" id="CP003614">
    <property type="protein sequence ID" value="AFZ09525.1"/>
    <property type="molecule type" value="Genomic_DNA"/>
</dbReference>
<dbReference type="RefSeq" id="WP_015178739.1">
    <property type="nucleotide sequence ID" value="NC_019729.1"/>
</dbReference>
<name>K9VQQ3_9CYAN</name>
<reference evidence="5 6" key="1">
    <citation type="submission" date="2012-05" db="EMBL/GenBank/DDBJ databases">
        <title>Finished chromosome of genome of Oscillatoria sp. PCC 7112.</title>
        <authorList>
            <consortium name="US DOE Joint Genome Institute"/>
            <person name="Gugger M."/>
            <person name="Coursin T."/>
            <person name="Rippka R."/>
            <person name="Tandeau De Marsac N."/>
            <person name="Huntemann M."/>
            <person name="Wei C.-L."/>
            <person name="Han J."/>
            <person name="Detter J.C."/>
            <person name="Han C."/>
            <person name="Tapia R."/>
            <person name="Davenport K."/>
            <person name="Daligault H."/>
            <person name="Erkkila T."/>
            <person name="Gu W."/>
            <person name="Munk A.C.C."/>
            <person name="Teshima H."/>
            <person name="Xu Y."/>
            <person name="Chain P."/>
            <person name="Chen A."/>
            <person name="Krypides N."/>
            <person name="Mavromatis K."/>
            <person name="Markowitz V."/>
            <person name="Szeto E."/>
            <person name="Ivanova N."/>
            <person name="Mikhailova N."/>
            <person name="Ovchinnikova G."/>
            <person name="Pagani I."/>
            <person name="Pati A."/>
            <person name="Goodwin L."/>
            <person name="Peters L."/>
            <person name="Pitluck S."/>
            <person name="Woyke T."/>
            <person name="Kerfeld C."/>
        </authorList>
    </citation>
    <scope>NUCLEOTIDE SEQUENCE [LARGE SCALE GENOMIC DNA]</scope>
    <source>
        <strain evidence="5 6">PCC 7112</strain>
    </source>
</reference>
<dbReference type="InterPro" id="IPR025640">
    <property type="entry name" value="GYF_2"/>
</dbReference>
<dbReference type="AlphaFoldDB" id="K9VQQ3"/>
<dbReference type="Pfam" id="PF14237">
    <property type="entry name" value="GYF_2"/>
    <property type="match status" value="1"/>
</dbReference>